<name>A0A8I2YJF9_9AGAM</name>
<keyword evidence="3" id="KW-0539">Nucleus</keyword>
<keyword evidence="8" id="KW-1185">Reference proteome</keyword>
<sequence>MDEEEAFIQKISDAHPGYTSFITHFTTLASTHPPPFIYVTDTNNPRITTSVIDAIFHGVSSIPGAPPTQYAHVNAVACITPRVFYDTVLNVLAGWTPSWKNGCQVWPGDDSQRYNDSIDSFLHGLRRLHLERTTDSSKGKGKGKAVASKSEQDPSMVILIERAERLSESLPELIVPLSRLAELSRINVSVILLSSVSWEDIRPAMGAAPDPYHVDVEPLAKQDVLHRLVSAFRRTSLSESPSDTSHVTYHPALQPLYEQYMETLYNAISIYTNDPIELQYVAAARWPGFVKPVISQYEELVRQAEEEESDPPELEPPATDGRLRLFKFFLPTFTAALDALYPRLDNAADWAAKNEYDAGQRFVTSNCDGLANRVKLASIIKVDHLPRMSKFILITAYMASTNPPKSDLRMFGRGPEERKKRRRKSASPKKTGGAQTIVKVSQRLLGPATFPLDRLLAILGALLEENDYETRPHDPRFELPGEYTDMEVGRIHIYAAITELTLMRALHRTSAMDKLDGPPMFKCGISHDVALALARDLDVPLNDWLWDPA</sequence>
<feature type="compositionally biased region" description="Basic and acidic residues" evidence="4">
    <location>
        <begin position="406"/>
        <end position="418"/>
    </location>
</feature>
<dbReference type="InterPro" id="IPR048866">
    <property type="entry name" value="ORC5_lid"/>
</dbReference>
<evidence type="ECO:0000259" key="6">
    <source>
        <dbReference type="Pfam" id="PF21639"/>
    </source>
</evidence>
<comment type="caution">
    <text evidence="7">The sequence shown here is derived from an EMBL/GenBank/DDBJ whole genome shotgun (WGS) entry which is preliminary data.</text>
</comment>
<gene>
    <name evidence="7" type="ORF">JVT61DRAFT_6850</name>
</gene>
<accession>A0A8I2YJF9</accession>
<dbReference type="Proteomes" id="UP000683000">
    <property type="component" value="Unassembled WGS sequence"/>
</dbReference>
<organism evidence="7 8">
    <name type="scientific">Boletus reticuloceps</name>
    <dbReference type="NCBI Taxonomy" id="495285"/>
    <lineage>
        <taxon>Eukaryota</taxon>
        <taxon>Fungi</taxon>
        <taxon>Dikarya</taxon>
        <taxon>Basidiomycota</taxon>
        <taxon>Agaricomycotina</taxon>
        <taxon>Agaricomycetes</taxon>
        <taxon>Agaricomycetidae</taxon>
        <taxon>Boletales</taxon>
        <taxon>Boletineae</taxon>
        <taxon>Boletaceae</taxon>
        <taxon>Boletoideae</taxon>
        <taxon>Boletus</taxon>
    </lineage>
</organism>
<feature type="domain" description="Origin recognition complex subunit 5 C-terminal" evidence="5">
    <location>
        <begin position="385"/>
        <end position="545"/>
    </location>
</feature>
<dbReference type="Pfam" id="PF21639">
    <property type="entry name" value="ORC5_lid"/>
    <property type="match status" value="1"/>
</dbReference>
<dbReference type="GO" id="GO:0005664">
    <property type="term" value="C:nuclear origin of replication recognition complex"/>
    <property type="evidence" value="ECO:0007669"/>
    <property type="project" value="TreeGrafter"/>
</dbReference>
<comment type="subcellular location">
    <subcellularLocation>
        <location evidence="1">Nucleus</location>
    </subcellularLocation>
</comment>
<evidence type="ECO:0000259" key="5">
    <source>
        <dbReference type="Pfam" id="PF14630"/>
    </source>
</evidence>
<evidence type="ECO:0000256" key="2">
    <source>
        <dbReference type="ARBA" id="ARBA00022705"/>
    </source>
</evidence>
<reference evidence="7" key="1">
    <citation type="submission" date="2021-03" db="EMBL/GenBank/DDBJ databases">
        <title>Evolutionary innovations through gain and loss of genes in the ectomycorrhizal Boletales.</title>
        <authorList>
            <person name="Wu G."/>
            <person name="Miyauchi S."/>
            <person name="Morin E."/>
            <person name="Yang Z.-L."/>
            <person name="Xu J."/>
            <person name="Martin F.M."/>
        </authorList>
    </citation>
    <scope>NUCLEOTIDE SEQUENCE</scope>
    <source>
        <strain evidence="7">BR01</strain>
    </source>
</reference>
<keyword evidence="2" id="KW-0235">DNA replication</keyword>
<dbReference type="InterPro" id="IPR047088">
    <property type="entry name" value="ORC5_C"/>
</dbReference>
<dbReference type="EMBL" id="JAGFBS010000023">
    <property type="protein sequence ID" value="KAG6373225.1"/>
    <property type="molecule type" value="Genomic_DNA"/>
</dbReference>
<dbReference type="GO" id="GO:0006270">
    <property type="term" value="P:DNA replication initiation"/>
    <property type="evidence" value="ECO:0007669"/>
    <property type="project" value="TreeGrafter"/>
</dbReference>
<protein>
    <submittedName>
        <fullName evidence="7">Putative origin recognition complex, subunit 5-like protein</fullName>
    </submittedName>
</protein>
<evidence type="ECO:0000256" key="4">
    <source>
        <dbReference type="SAM" id="MobiDB-lite"/>
    </source>
</evidence>
<feature type="region of interest" description="Disordered" evidence="4">
    <location>
        <begin position="405"/>
        <end position="434"/>
    </location>
</feature>
<dbReference type="AlphaFoldDB" id="A0A8I2YJF9"/>
<evidence type="ECO:0000256" key="1">
    <source>
        <dbReference type="ARBA" id="ARBA00004123"/>
    </source>
</evidence>
<dbReference type="InterPro" id="IPR020796">
    <property type="entry name" value="ORC5"/>
</dbReference>
<dbReference type="Pfam" id="PF14630">
    <property type="entry name" value="ORC5_C"/>
    <property type="match status" value="1"/>
</dbReference>
<dbReference type="OrthoDB" id="365981at2759"/>
<evidence type="ECO:0000313" key="7">
    <source>
        <dbReference type="EMBL" id="KAG6373225.1"/>
    </source>
</evidence>
<proteinExistence type="predicted"/>
<feature type="domain" description="ORC5 lid" evidence="6">
    <location>
        <begin position="257"/>
        <end position="295"/>
    </location>
</feature>
<evidence type="ECO:0000256" key="3">
    <source>
        <dbReference type="ARBA" id="ARBA00023242"/>
    </source>
</evidence>
<dbReference type="PANTHER" id="PTHR12705:SF0">
    <property type="entry name" value="ORIGIN RECOGNITION COMPLEX SUBUNIT 5"/>
    <property type="match status" value="1"/>
</dbReference>
<dbReference type="PANTHER" id="PTHR12705">
    <property type="entry name" value="ORIGIN RECOGNITION COMPLEX SUBUNIT 5"/>
    <property type="match status" value="1"/>
</dbReference>
<evidence type="ECO:0000313" key="8">
    <source>
        <dbReference type="Proteomes" id="UP000683000"/>
    </source>
</evidence>
<dbReference type="GO" id="GO:0003688">
    <property type="term" value="F:DNA replication origin binding"/>
    <property type="evidence" value="ECO:0007669"/>
    <property type="project" value="TreeGrafter"/>
</dbReference>